<dbReference type="InParanoid" id="A0A2R5GDY0"/>
<dbReference type="AlphaFoldDB" id="A0A2R5GDY0"/>
<dbReference type="EMBL" id="BEYU01000020">
    <property type="protein sequence ID" value="GBG26421.1"/>
    <property type="molecule type" value="Genomic_DNA"/>
</dbReference>
<gene>
    <name evidence="1" type="ORF">FCC1311_026422</name>
</gene>
<keyword evidence="2" id="KW-1185">Reference proteome</keyword>
<comment type="caution">
    <text evidence="1">The sequence shown here is derived from an EMBL/GenBank/DDBJ whole genome shotgun (WGS) entry which is preliminary data.</text>
</comment>
<evidence type="ECO:0000313" key="2">
    <source>
        <dbReference type="Proteomes" id="UP000241890"/>
    </source>
</evidence>
<dbReference type="Proteomes" id="UP000241890">
    <property type="component" value="Unassembled WGS sequence"/>
</dbReference>
<reference evidence="1 2" key="1">
    <citation type="submission" date="2017-12" db="EMBL/GenBank/DDBJ databases">
        <title>Sequencing, de novo assembly and annotation of complete genome of a new Thraustochytrid species, strain FCC1311.</title>
        <authorList>
            <person name="Sedici K."/>
            <person name="Godart F."/>
            <person name="Aiese Cigliano R."/>
            <person name="Sanseverino W."/>
            <person name="Barakat M."/>
            <person name="Ortet P."/>
            <person name="Marechal E."/>
            <person name="Cagnac O."/>
            <person name="Amato A."/>
        </authorList>
    </citation>
    <scope>NUCLEOTIDE SEQUENCE [LARGE SCALE GENOMIC DNA]</scope>
</reference>
<sequence>MVVHPSTKFLFGNFGTTSLALAISSARTASAFASTGVSDESGVVTSGGWPPACPGSCPDLVVVVVVVASALEADAGCAVSLLLFFPHPTHAANKSIRELGPVSSLSRFTPARPPGTPPAVVLFERFSNFADGGSAKQYDEMESFADIVPLQQLGEMIMIFDRH</sequence>
<evidence type="ECO:0000313" key="1">
    <source>
        <dbReference type="EMBL" id="GBG26421.1"/>
    </source>
</evidence>
<name>A0A2R5GDY0_9STRA</name>
<proteinExistence type="predicted"/>
<organism evidence="1 2">
    <name type="scientific">Hondaea fermentalgiana</name>
    <dbReference type="NCBI Taxonomy" id="2315210"/>
    <lineage>
        <taxon>Eukaryota</taxon>
        <taxon>Sar</taxon>
        <taxon>Stramenopiles</taxon>
        <taxon>Bigyra</taxon>
        <taxon>Labyrinthulomycetes</taxon>
        <taxon>Thraustochytrida</taxon>
        <taxon>Thraustochytriidae</taxon>
        <taxon>Hondaea</taxon>
    </lineage>
</organism>
<accession>A0A2R5GDY0</accession>
<protein>
    <submittedName>
        <fullName evidence="1">Uncharacterized protein</fullName>
    </submittedName>
</protein>